<dbReference type="Pfam" id="PF00550">
    <property type="entry name" value="PP-binding"/>
    <property type="match status" value="1"/>
</dbReference>
<dbReference type="Proteomes" id="UP000316639">
    <property type="component" value="Unassembled WGS sequence"/>
</dbReference>
<keyword evidence="3" id="KW-1185">Reference proteome</keyword>
<dbReference type="OrthoDB" id="3392378at2"/>
<reference evidence="2 3" key="1">
    <citation type="submission" date="2019-07" db="EMBL/GenBank/DDBJ databases">
        <title>Lentzea xizangensis sp. nov., isolated from Qinghai-Tibetan Plateau Soils.</title>
        <authorList>
            <person name="Huang J."/>
        </authorList>
    </citation>
    <scope>NUCLEOTIDE SEQUENCE [LARGE SCALE GENOMIC DNA]</scope>
    <source>
        <strain evidence="2 3">FXJ1.1311</strain>
    </source>
</reference>
<feature type="domain" description="Carrier" evidence="1">
    <location>
        <begin position="1"/>
        <end position="78"/>
    </location>
</feature>
<name>A0A563F363_9PSEU</name>
<dbReference type="InterPro" id="IPR036736">
    <property type="entry name" value="ACP-like_sf"/>
</dbReference>
<dbReference type="AlphaFoldDB" id="A0A563F363"/>
<dbReference type="EMBL" id="VOBR01000001">
    <property type="protein sequence ID" value="TWP54272.1"/>
    <property type="molecule type" value="Genomic_DNA"/>
</dbReference>
<dbReference type="PROSITE" id="PS50075">
    <property type="entry name" value="CARRIER"/>
    <property type="match status" value="1"/>
</dbReference>
<evidence type="ECO:0000259" key="1">
    <source>
        <dbReference type="PROSITE" id="PS50075"/>
    </source>
</evidence>
<dbReference type="SUPFAM" id="SSF47336">
    <property type="entry name" value="ACP-like"/>
    <property type="match status" value="1"/>
</dbReference>
<accession>A0A563F363</accession>
<dbReference type="RefSeq" id="WP_146349055.1">
    <property type="nucleotide sequence ID" value="NZ_VOBR01000001.1"/>
</dbReference>
<dbReference type="Gene3D" id="1.10.1200.10">
    <property type="entry name" value="ACP-like"/>
    <property type="match status" value="1"/>
</dbReference>
<organism evidence="2 3">
    <name type="scientific">Lentzea tibetensis</name>
    <dbReference type="NCBI Taxonomy" id="2591470"/>
    <lineage>
        <taxon>Bacteria</taxon>
        <taxon>Bacillati</taxon>
        <taxon>Actinomycetota</taxon>
        <taxon>Actinomycetes</taxon>
        <taxon>Pseudonocardiales</taxon>
        <taxon>Pseudonocardiaceae</taxon>
        <taxon>Lentzea</taxon>
    </lineage>
</organism>
<evidence type="ECO:0000313" key="2">
    <source>
        <dbReference type="EMBL" id="TWP54272.1"/>
    </source>
</evidence>
<evidence type="ECO:0000313" key="3">
    <source>
        <dbReference type="Proteomes" id="UP000316639"/>
    </source>
</evidence>
<gene>
    <name evidence="2" type="ORF">FKR81_01570</name>
</gene>
<sequence length="79" mass="8883">MDPAISVREAIATVLRRELPDIPDHARLFDDLAFDSTSIIELLVQLEDRMGVRVDPDELNDCVFHTVGTITDYVTKNLA</sequence>
<comment type="caution">
    <text evidence="2">The sequence shown here is derived from an EMBL/GenBank/DDBJ whole genome shotgun (WGS) entry which is preliminary data.</text>
</comment>
<dbReference type="InterPro" id="IPR009081">
    <property type="entry name" value="PP-bd_ACP"/>
</dbReference>
<proteinExistence type="predicted"/>
<protein>
    <submittedName>
        <fullName evidence="2">Acyl carrier protein</fullName>
    </submittedName>
</protein>